<dbReference type="AlphaFoldDB" id="A0A8S1NZJ6"/>
<comment type="caution">
    <text evidence="2">The sequence shown here is derived from an EMBL/GenBank/DDBJ whole genome shotgun (WGS) entry which is preliminary data.</text>
</comment>
<keyword evidence="4" id="KW-1185">Reference proteome</keyword>
<dbReference type="EMBL" id="CAJJDM010000101">
    <property type="protein sequence ID" value="CAD8095145.1"/>
    <property type="molecule type" value="Genomic_DNA"/>
</dbReference>
<protein>
    <submittedName>
        <fullName evidence="2">Uncharacterized protein</fullName>
    </submittedName>
</protein>
<evidence type="ECO:0000313" key="3">
    <source>
        <dbReference type="EMBL" id="CAD8095149.1"/>
    </source>
</evidence>
<gene>
    <name evidence="2" type="ORF">PPRIM_AZ9-3.1.T0980025</name>
    <name evidence="3" type="ORF">PPRIM_AZ9-3.1.T0980027</name>
</gene>
<reference evidence="2" key="1">
    <citation type="submission" date="2021-01" db="EMBL/GenBank/DDBJ databases">
        <authorList>
            <consortium name="Genoscope - CEA"/>
            <person name="William W."/>
        </authorList>
    </citation>
    <scope>NUCLEOTIDE SEQUENCE</scope>
</reference>
<accession>A0A8S1NZJ6</accession>
<evidence type="ECO:0000313" key="2">
    <source>
        <dbReference type="EMBL" id="CAD8095145.1"/>
    </source>
</evidence>
<dbReference type="EMBL" id="CAJJDM010000101">
    <property type="protein sequence ID" value="CAD8095149.1"/>
    <property type="molecule type" value="Genomic_DNA"/>
</dbReference>
<evidence type="ECO:0000256" key="1">
    <source>
        <dbReference type="SAM" id="Coils"/>
    </source>
</evidence>
<keyword evidence="1" id="KW-0175">Coiled coil</keyword>
<dbReference type="Proteomes" id="UP000688137">
    <property type="component" value="Unassembled WGS sequence"/>
</dbReference>
<proteinExistence type="predicted"/>
<dbReference type="OMA" id="IQECDEN"/>
<name>A0A8S1NZJ6_PARPR</name>
<evidence type="ECO:0000313" key="4">
    <source>
        <dbReference type="Proteomes" id="UP000688137"/>
    </source>
</evidence>
<organism evidence="2 4">
    <name type="scientific">Paramecium primaurelia</name>
    <dbReference type="NCBI Taxonomy" id="5886"/>
    <lineage>
        <taxon>Eukaryota</taxon>
        <taxon>Sar</taxon>
        <taxon>Alveolata</taxon>
        <taxon>Ciliophora</taxon>
        <taxon>Intramacronucleata</taxon>
        <taxon>Oligohymenophorea</taxon>
        <taxon>Peniculida</taxon>
        <taxon>Parameciidae</taxon>
        <taxon>Paramecium</taxon>
    </lineage>
</organism>
<sequence>MIKNNNNLDALNGLKYELQIIEDQKSQELKDLKLFFKTLQQKVWDLKRRNYNQKICFIDPLLRDSLLSMQHLIGLKAEAIRQLEDEKYNQQVDREKLVVLHKYQESGVEVHHAYTKYIQSENLKGLRDLPHSYKLLEQDLEIEVERKRQLKLQLESQKKQTEELLQETRKKLEEATSFHHSLQQKIDQEKN</sequence>
<feature type="coiled-coil region" evidence="1">
    <location>
        <begin position="133"/>
        <end position="178"/>
    </location>
</feature>